<name>A0ACB8UG23_9APHY</name>
<comment type="caution">
    <text evidence="1">The sequence shown here is derived from an EMBL/GenBank/DDBJ whole genome shotgun (WGS) entry which is preliminary data.</text>
</comment>
<keyword evidence="2" id="KW-1185">Reference proteome</keyword>
<reference evidence="1" key="1">
    <citation type="journal article" date="2021" name="Environ. Microbiol.">
        <title>Gene family expansions and transcriptome signatures uncover fungal adaptations to wood decay.</title>
        <authorList>
            <person name="Hage H."/>
            <person name="Miyauchi S."/>
            <person name="Viragh M."/>
            <person name="Drula E."/>
            <person name="Min B."/>
            <person name="Chaduli D."/>
            <person name="Navarro D."/>
            <person name="Favel A."/>
            <person name="Norest M."/>
            <person name="Lesage-Meessen L."/>
            <person name="Balint B."/>
            <person name="Merenyi Z."/>
            <person name="de Eugenio L."/>
            <person name="Morin E."/>
            <person name="Martinez A.T."/>
            <person name="Baldrian P."/>
            <person name="Stursova M."/>
            <person name="Martinez M.J."/>
            <person name="Novotny C."/>
            <person name="Magnuson J.K."/>
            <person name="Spatafora J.W."/>
            <person name="Maurice S."/>
            <person name="Pangilinan J."/>
            <person name="Andreopoulos W."/>
            <person name="LaButti K."/>
            <person name="Hundley H."/>
            <person name="Na H."/>
            <person name="Kuo A."/>
            <person name="Barry K."/>
            <person name="Lipzen A."/>
            <person name="Henrissat B."/>
            <person name="Riley R."/>
            <person name="Ahrendt S."/>
            <person name="Nagy L.G."/>
            <person name="Grigoriev I.V."/>
            <person name="Martin F."/>
            <person name="Rosso M.N."/>
        </authorList>
    </citation>
    <scope>NUCLEOTIDE SEQUENCE</scope>
    <source>
        <strain evidence="1">CBS 384.51</strain>
    </source>
</reference>
<proteinExistence type="predicted"/>
<protein>
    <submittedName>
        <fullName evidence="1">Uncharacterized protein</fullName>
    </submittedName>
</protein>
<evidence type="ECO:0000313" key="1">
    <source>
        <dbReference type="EMBL" id="KAI0093230.1"/>
    </source>
</evidence>
<dbReference type="EMBL" id="MU274902">
    <property type="protein sequence ID" value="KAI0093230.1"/>
    <property type="molecule type" value="Genomic_DNA"/>
</dbReference>
<sequence length="296" mass="32973">MNEANLSRLLATDYETVKNLFPREGRRQWRLRVVSQFWALSEDDKVAYAQVPPVPESEVEEAPYTVDDDPLDAISTDTLSLGLLVRTDFSDEPAWQTFLSKLQEGELEYAAASEEPLNAESKATETDDMGDDDDGEEEGETGESSSSEASSIFHVVNPQDIASRKQLEGISNLAALRLFSDVDVRRVHGPPAGTRRIKPPNRIIDVQGWQEFYAGKMIWIYDSKSNKDQCVRVVSQKSADGVYGSATADSWRARVTHICELQVNLASGAMSIDFGGMDRWDYPERIRNMAEAEGVA</sequence>
<evidence type="ECO:0000313" key="2">
    <source>
        <dbReference type="Proteomes" id="UP001055072"/>
    </source>
</evidence>
<organism evidence="1 2">
    <name type="scientific">Irpex rosettiformis</name>
    <dbReference type="NCBI Taxonomy" id="378272"/>
    <lineage>
        <taxon>Eukaryota</taxon>
        <taxon>Fungi</taxon>
        <taxon>Dikarya</taxon>
        <taxon>Basidiomycota</taxon>
        <taxon>Agaricomycotina</taxon>
        <taxon>Agaricomycetes</taxon>
        <taxon>Polyporales</taxon>
        <taxon>Irpicaceae</taxon>
        <taxon>Irpex</taxon>
    </lineage>
</organism>
<gene>
    <name evidence="1" type="ORF">BDY19DRAFT_416183</name>
</gene>
<accession>A0ACB8UG23</accession>
<dbReference type="Proteomes" id="UP001055072">
    <property type="component" value="Unassembled WGS sequence"/>
</dbReference>